<keyword evidence="3" id="KW-1185">Reference proteome</keyword>
<accession>A0A9X5E9F1</accession>
<dbReference type="GO" id="GO:0005829">
    <property type="term" value="C:cytosol"/>
    <property type="evidence" value="ECO:0007669"/>
    <property type="project" value="TreeGrafter"/>
</dbReference>
<dbReference type="InterPro" id="IPR000944">
    <property type="entry name" value="Tscrpt_reg_Rrf2"/>
</dbReference>
<dbReference type="Gene3D" id="1.10.10.10">
    <property type="entry name" value="Winged helix-like DNA-binding domain superfamily/Winged helix DNA-binding domain"/>
    <property type="match status" value="1"/>
</dbReference>
<evidence type="ECO:0000256" key="1">
    <source>
        <dbReference type="ARBA" id="ARBA00023125"/>
    </source>
</evidence>
<dbReference type="GO" id="GO:0003677">
    <property type="term" value="F:DNA binding"/>
    <property type="evidence" value="ECO:0007669"/>
    <property type="project" value="UniProtKB-KW"/>
</dbReference>
<sequence length="145" mass="16357">MELSSKSEYALLALLELANAYQSAQLLQIRQIAARRDIPERYLDQLLAILRRGGLIKGVRGAKGGYILAREPRQITLLDALRCIEGLDIVSSGEKNAPEAAERGAIEEVWQSAEQAANTVWQNYTLQDLCDRVSARRQLDYMYYI</sequence>
<dbReference type="GO" id="GO:0003700">
    <property type="term" value="F:DNA-binding transcription factor activity"/>
    <property type="evidence" value="ECO:0007669"/>
    <property type="project" value="TreeGrafter"/>
</dbReference>
<dbReference type="InterPro" id="IPR036390">
    <property type="entry name" value="WH_DNA-bd_sf"/>
</dbReference>
<name>A0A9X5E9F1_9CYAN</name>
<reference evidence="2 3" key="1">
    <citation type="journal article" date="2015" name="Genome Announc.">
        <title>Draft Genome Sequence of the Terrestrial Cyanobacterium Scytonema millei VB511283, Isolated from Eastern India.</title>
        <authorList>
            <person name="Sen D."/>
            <person name="Chandrababunaidu M.M."/>
            <person name="Singh D."/>
            <person name="Sanghi N."/>
            <person name="Ghorai A."/>
            <person name="Mishra G.P."/>
            <person name="Madduluri M."/>
            <person name="Adhikary S.P."/>
            <person name="Tripathy S."/>
        </authorList>
    </citation>
    <scope>NUCLEOTIDE SEQUENCE [LARGE SCALE GENOMIC DNA]</scope>
    <source>
        <strain evidence="2 3">VB511283</strain>
    </source>
</reference>
<protein>
    <submittedName>
        <fullName evidence="2">Rrf2 family transcriptional regulator</fullName>
    </submittedName>
</protein>
<dbReference type="PANTHER" id="PTHR33221">
    <property type="entry name" value="WINGED HELIX-TURN-HELIX TRANSCRIPTIONAL REGULATOR, RRF2 FAMILY"/>
    <property type="match status" value="1"/>
</dbReference>
<dbReference type="InterPro" id="IPR036388">
    <property type="entry name" value="WH-like_DNA-bd_sf"/>
</dbReference>
<dbReference type="EMBL" id="JTJC03000007">
    <property type="protein sequence ID" value="NHC37218.1"/>
    <property type="molecule type" value="Genomic_DNA"/>
</dbReference>
<evidence type="ECO:0000313" key="3">
    <source>
        <dbReference type="Proteomes" id="UP000031532"/>
    </source>
</evidence>
<evidence type="ECO:0000313" key="2">
    <source>
        <dbReference type="EMBL" id="NHC37218.1"/>
    </source>
</evidence>
<dbReference type="PROSITE" id="PS51197">
    <property type="entry name" value="HTH_RRF2_2"/>
    <property type="match status" value="1"/>
</dbReference>
<keyword evidence="1" id="KW-0238">DNA-binding</keyword>
<comment type="caution">
    <text evidence="2">The sequence shown here is derived from an EMBL/GenBank/DDBJ whole genome shotgun (WGS) entry which is preliminary data.</text>
</comment>
<dbReference type="AlphaFoldDB" id="A0A9X5E9F1"/>
<gene>
    <name evidence="2" type="ORF">QH73_0021700</name>
</gene>
<dbReference type="PANTHER" id="PTHR33221:SF5">
    <property type="entry name" value="HTH-TYPE TRANSCRIPTIONAL REGULATOR ISCR"/>
    <property type="match status" value="1"/>
</dbReference>
<dbReference type="RefSeq" id="WP_039716195.1">
    <property type="nucleotide sequence ID" value="NZ_JTJC03000007.1"/>
</dbReference>
<dbReference type="OrthoDB" id="9808360at2"/>
<organism evidence="2 3">
    <name type="scientific">Scytonema millei VB511283</name>
    <dbReference type="NCBI Taxonomy" id="1245923"/>
    <lineage>
        <taxon>Bacteria</taxon>
        <taxon>Bacillati</taxon>
        <taxon>Cyanobacteriota</taxon>
        <taxon>Cyanophyceae</taxon>
        <taxon>Nostocales</taxon>
        <taxon>Scytonemataceae</taxon>
        <taxon>Scytonema</taxon>
    </lineage>
</organism>
<dbReference type="Proteomes" id="UP000031532">
    <property type="component" value="Unassembled WGS sequence"/>
</dbReference>
<dbReference type="SUPFAM" id="SSF46785">
    <property type="entry name" value="Winged helix' DNA-binding domain"/>
    <property type="match status" value="1"/>
</dbReference>
<proteinExistence type="predicted"/>
<dbReference type="NCBIfam" id="TIGR00738">
    <property type="entry name" value="rrf2_super"/>
    <property type="match status" value="1"/>
</dbReference>
<dbReference type="Pfam" id="PF02082">
    <property type="entry name" value="Rrf2"/>
    <property type="match status" value="1"/>
</dbReference>